<dbReference type="EMBL" id="BDGG01000002">
    <property type="protein sequence ID" value="GAU93351.1"/>
    <property type="molecule type" value="Genomic_DNA"/>
</dbReference>
<dbReference type="GO" id="GO:0019369">
    <property type="term" value="P:arachidonate metabolic process"/>
    <property type="evidence" value="ECO:0007669"/>
    <property type="project" value="TreeGrafter"/>
</dbReference>
<feature type="compositionally biased region" description="Basic and acidic residues" evidence="5">
    <location>
        <begin position="64"/>
        <end position="76"/>
    </location>
</feature>
<accession>A0A1D1UV69</accession>
<keyword evidence="8" id="KW-1185">Reference proteome</keyword>
<keyword evidence="1 4" id="KW-0378">Hydrolase</keyword>
<dbReference type="GO" id="GO:0016042">
    <property type="term" value="P:lipid catabolic process"/>
    <property type="evidence" value="ECO:0007669"/>
    <property type="project" value="UniProtKB-UniRule"/>
</dbReference>
<evidence type="ECO:0000256" key="4">
    <source>
        <dbReference type="PROSITE-ProRule" id="PRU01161"/>
    </source>
</evidence>
<name>A0A1D1UV69_RAMVA</name>
<dbReference type="GO" id="GO:0016020">
    <property type="term" value="C:membrane"/>
    <property type="evidence" value="ECO:0007669"/>
    <property type="project" value="TreeGrafter"/>
</dbReference>
<feature type="region of interest" description="Disordered" evidence="5">
    <location>
        <begin position="121"/>
        <end position="153"/>
    </location>
</feature>
<feature type="short sequence motif" description="GXGXXG" evidence="4">
    <location>
        <begin position="288"/>
        <end position="293"/>
    </location>
</feature>
<evidence type="ECO:0000256" key="5">
    <source>
        <dbReference type="SAM" id="MobiDB-lite"/>
    </source>
</evidence>
<dbReference type="InterPro" id="IPR016035">
    <property type="entry name" value="Acyl_Trfase/lysoPLipase"/>
</dbReference>
<feature type="compositionally biased region" description="Basic and acidic residues" evidence="5">
    <location>
        <begin position="124"/>
        <end position="153"/>
    </location>
</feature>
<dbReference type="GO" id="GO:0047499">
    <property type="term" value="F:calcium-independent phospholipase A2 activity"/>
    <property type="evidence" value="ECO:0007669"/>
    <property type="project" value="TreeGrafter"/>
</dbReference>
<dbReference type="InterPro" id="IPR002641">
    <property type="entry name" value="PNPLA_dom"/>
</dbReference>
<feature type="active site" description="Nucleophile" evidence="4">
    <location>
        <position position="322"/>
    </location>
</feature>
<dbReference type="Gene3D" id="3.40.1090.10">
    <property type="entry name" value="Cytosolic phospholipase A2 catalytic domain"/>
    <property type="match status" value="1"/>
</dbReference>
<keyword evidence="3 4" id="KW-0443">Lipid metabolism</keyword>
<feature type="short sequence motif" description="GXSXG" evidence="4">
    <location>
        <begin position="320"/>
        <end position="324"/>
    </location>
</feature>
<dbReference type="OrthoDB" id="630895at2759"/>
<evidence type="ECO:0000256" key="3">
    <source>
        <dbReference type="ARBA" id="ARBA00023098"/>
    </source>
</evidence>
<comment type="caution">
    <text evidence="7">The sequence shown here is derived from an EMBL/GenBank/DDBJ whole genome shotgun (WGS) entry which is preliminary data.</text>
</comment>
<feature type="region of interest" description="Disordered" evidence="5">
    <location>
        <begin position="63"/>
        <end position="85"/>
    </location>
</feature>
<protein>
    <recommendedName>
        <fullName evidence="6">PNPLA domain-containing protein</fullName>
    </recommendedName>
</protein>
<dbReference type="Proteomes" id="UP000186922">
    <property type="component" value="Unassembled WGS sequence"/>
</dbReference>
<dbReference type="PROSITE" id="PS51635">
    <property type="entry name" value="PNPLA"/>
    <property type="match status" value="1"/>
</dbReference>
<dbReference type="AlphaFoldDB" id="A0A1D1UV69"/>
<dbReference type="PANTHER" id="PTHR24185:SF1">
    <property type="entry name" value="CALCIUM-INDEPENDENT PHOSPHOLIPASE A2-GAMMA"/>
    <property type="match status" value="1"/>
</dbReference>
<dbReference type="Pfam" id="PF01734">
    <property type="entry name" value="Patatin"/>
    <property type="match status" value="1"/>
</dbReference>
<dbReference type="STRING" id="947166.A0A1D1UV69"/>
<dbReference type="InterPro" id="IPR045217">
    <property type="entry name" value="PNPLA8-like"/>
</dbReference>
<dbReference type="SUPFAM" id="SSF52151">
    <property type="entry name" value="FabD/lysophospholipase-like"/>
    <property type="match status" value="1"/>
</dbReference>
<evidence type="ECO:0000313" key="7">
    <source>
        <dbReference type="EMBL" id="GAU93351.1"/>
    </source>
</evidence>
<sequence>MAQEQRLIGILKTLAQRFAAVSVDQASVPAARLKAEIKQRVPSAASLKAFSSVVVDSLSVPAVKSKEASKSDRDQNDSNDMELTSPLIEDMPTLAMTSASPAQVPSMSPEDVSRERFLSMILGGDDKDGKDSKESSKDGKELNDKEKPMPEVHPEEHNMSLLQKLIKPATALIPDKIVAPKKEKLVAPVVPVPSKESVDARTRGLVASIRTARSAMSKLKRTEQLAAHLLQFGDAKIEAVKSGAIPLILGLVMTGNPLLKSQAFLTLSLLGYSLPPDGPGPRILSVDGGGARGVVALEILRELERLTGKAPCDMFDYFIGVSTGALVVAMLAAFKLTADESMEYYIKTCSQLFARDTLKGARRLILSHGYYDTPAWEAVLRKEMGDRQMVDLSRSGGDIRLAVVSSRIDDPDFTPFVFRSYGLPCGSASYYDGTSKYKLWEAMRASTAAPGFFSEFRLDGDVHQDGGLLTNNPTAIGIHECRLLWPREKLHCVVSIGTGRFQKVQEAQSRDVARKIGLTSWRSKITTIIASATDTEAIHTTLSDLMPASTYFRIQPKLSEDFGIDISDATVMKGMIKDSQRFINDNPVLLRQIADKLNTPRPALKKANDWMLLQRDCTEFPSFH</sequence>
<feature type="active site" description="Proton acceptor" evidence="4">
    <location>
        <position position="465"/>
    </location>
</feature>
<feature type="short sequence motif" description="DGA/G" evidence="4">
    <location>
        <begin position="465"/>
        <end position="467"/>
    </location>
</feature>
<evidence type="ECO:0000256" key="1">
    <source>
        <dbReference type="ARBA" id="ARBA00022801"/>
    </source>
</evidence>
<keyword evidence="2 4" id="KW-0442">Lipid degradation</keyword>
<feature type="domain" description="PNPLA" evidence="6">
    <location>
        <begin position="284"/>
        <end position="478"/>
    </location>
</feature>
<evidence type="ECO:0000259" key="6">
    <source>
        <dbReference type="PROSITE" id="PS51635"/>
    </source>
</evidence>
<dbReference type="CDD" id="cd07211">
    <property type="entry name" value="Pat_PNPLA8"/>
    <property type="match status" value="1"/>
</dbReference>
<reference evidence="7 8" key="1">
    <citation type="journal article" date="2016" name="Nat. Commun.">
        <title>Extremotolerant tardigrade genome and improved radiotolerance of human cultured cells by tardigrade-unique protein.</title>
        <authorList>
            <person name="Hashimoto T."/>
            <person name="Horikawa D.D."/>
            <person name="Saito Y."/>
            <person name="Kuwahara H."/>
            <person name="Kozuka-Hata H."/>
            <person name="Shin-I T."/>
            <person name="Minakuchi Y."/>
            <person name="Ohishi K."/>
            <person name="Motoyama A."/>
            <person name="Aizu T."/>
            <person name="Enomoto A."/>
            <person name="Kondo K."/>
            <person name="Tanaka S."/>
            <person name="Hara Y."/>
            <person name="Koshikawa S."/>
            <person name="Sagara H."/>
            <person name="Miura T."/>
            <person name="Yokobori S."/>
            <person name="Miyagawa K."/>
            <person name="Suzuki Y."/>
            <person name="Kubo T."/>
            <person name="Oyama M."/>
            <person name="Kohara Y."/>
            <person name="Fujiyama A."/>
            <person name="Arakawa K."/>
            <person name="Katayama T."/>
            <person name="Toyoda A."/>
            <person name="Kunieda T."/>
        </authorList>
    </citation>
    <scope>NUCLEOTIDE SEQUENCE [LARGE SCALE GENOMIC DNA]</scope>
    <source>
        <strain evidence="7 8">YOKOZUNA-1</strain>
    </source>
</reference>
<evidence type="ECO:0000256" key="2">
    <source>
        <dbReference type="ARBA" id="ARBA00022963"/>
    </source>
</evidence>
<proteinExistence type="predicted"/>
<dbReference type="PANTHER" id="PTHR24185">
    <property type="entry name" value="CALCIUM-INDEPENDENT PHOSPHOLIPASE A2-GAMMA"/>
    <property type="match status" value="1"/>
</dbReference>
<evidence type="ECO:0000313" key="8">
    <source>
        <dbReference type="Proteomes" id="UP000186922"/>
    </source>
</evidence>
<organism evidence="7 8">
    <name type="scientific">Ramazzottius varieornatus</name>
    <name type="common">Water bear</name>
    <name type="synonym">Tardigrade</name>
    <dbReference type="NCBI Taxonomy" id="947166"/>
    <lineage>
        <taxon>Eukaryota</taxon>
        <taxon>Metazoa</taxon>
        <taxon>Ecdysozoa</taxon>
        <taxon>Tardigrada</taxon>
        <taxon>Eutardigrada</taxon>
        <taxon>Parachela</taxon>
        <taxon>Hypsibioidea</taxon>
        <taxon>Ramazzottiidae</taxon>
        <taxon>Ramazzottius</taxon>
    </lineage>
</organism>
<gene>
    <name evidence="7" type="primary">RvY_05304-1</name>
    <name evidence="7" type="synonym">RvY_05304.1</name>
    <name evidence="7" type="ORF">RvY_05304</name>
</gene>